<sequence>MAAITSDRIDKVFKKILDENKHGAISLDTFMKTIENVIMELSPEQTKTFETQLAKAQHKPGGAINPPIPKNIQKYFDQAKIYYVDQKGLYYHGHETKRGTGGRLVGYKDLPHLAEVARAFISDKFGK</sequence>
<evidence type="ECO:0008006" key="3">
    <source>
        <dbReference type="Google" id="ProtNLM"/>
    </source>
</evidence>
<dbReference type="RefSeq" id="WP_133441954.1">
    <property type="nucleotide sequence ID" value="NZ_CP034726.1"/>
</dbReference>
<reference evidence="2" key="1">
    <citation type="submission" date="2018-12" db="EMBL/GenBank/DDBJ databases">
        <title>A new species of lactobacillus.</title>
        <authorList>
            <person name="Jian Y."/>
            <person name="Xin L."/>
            <person name="Hong Z.J."/>
            <person name="Ming L.Z."/>
            <person name="Hong X.Z."/>
        </authorList>
    </citation>
    <scope>NUCLEOTIDE SEQUENCE [LARGE SCALE GENOMIC DNA]</scope>
    <source>
        <strain evidence="2">HSLZ-75</strain>
    </source>
</reference>
<proteinExistence type="predicted"/>
<evidence type="ECO:0000313" key="1">
    <source>
        <dbReference type="EMBL" id="QBP18395.1"/>
    </source>
</evidence>
<accession>A0A4P6ZKS3</accession>
<evidence type="ECO:0000313" key="2">
    <source>
        <dbReference type="Proteomes" id="UP000294321"/>
    </source>
</evidence>
<dbReference type="KEGG" id="lji:ELX58_04430"/>
<organism evidence="1 2">
    <name type="scientific">Acetilactobacillus jinshanensis</name>
    <dbReference type="NCBI Taxonomy" id="1720083"/>
    <lineage>
        <taxon>Bacteria</taxon>
        <taxon>Bacillati</taxon>
        <taxon>Bacillota</taxon>
        <taxon>Bacilli</taxon>
        <taxon>Lactobacillales</taxon>
        <taxon>Lactobacillaceae</taxon>
        <taxon>Acetilactobacillus</taxon>
    </lineage>
</organism>
<gene>
    <name evidence="1" type="ORF">ELX58_04430</name>
</gene>
<name>A0A4P6ZKS3_9LACO</name>
<dbReference type="AlphaFoldDB" id="A0A4P6ZKS3"/>
<protein>
    <recommendedName>
        <fullName evidence="3">EF-hand domain-containing protein</fullName>
    </recommendedName>
</protein>
<dbReference type="Proteomes" id="UP000294321">
    <property type="component" value="Chromosome"/>
</dbReference>
<dbReference type="EMBL" id="CP034726">
    <property type="protein sequence ID" value="QBP18395.1"/>
    <property type="molecule type" value="Genomic_DNA"/>
</dbReference>
<keyword evidence="2" id="KW-1185">Reference proteome</keyword>